<proteinExistence type="predicted"/>
<feature type="chain" id="PRO_5035944697" description="Secreted protein" evidence="1">
    <location>
        <begin position="28"/>
        <end position="63"/>
    </location>
</feature>
<accession>A0A8S9ZCQ0</accession>
<dbReference type="PROSITE" id="PS51257">
    <property type="entry name" value="PROKAR_LIPOPROTEIN"/>
    <property type="match status" value="1"/>
</dbReference>
<evidence type="ECO:0000313" key="3">
    <source>
        <dbReference type="Proteomes" id="UP000605970"/>
    </source>
</evidence>
<dbReference type="AlphaFoldDB" id="A0A8S9ZCQ0"/>
<evidence type="ECO:0000313" key="2">
    <source>
        <dbReference type="EMBL" id="KAF7623493.1"/>
    </source>
</evidence>
<organism evidence="2 3">
    <name type="scientific">Meloidogyne graminicola</name>
    <dbReference type="NCBI Taxonomy" id="189291"/>
    <lineage>
        <taxon>Eukaryota</taxon>
        <taxon>Metazoa</taxon>
        <taxon>Ecdysozoa</taxon>
        <taxon>Nematoda</taxon>
        <taxon>Chromadorea</taxon>
        <taxon>Rhabditida</taxon>
        <taxon>Tylenchina</taxon>
        <taxon>Tylenchomorpha</taxon>
        <taxon>Tylenchoidea</taxon>
        <taxon>Meloidogynidae</taxon>
        <taxon>Meloidogyninae</taxon>
        <taxon>Meloidogyne</taxon>
    </lineage>
</organism>
<evidence type="ECO:0008006" key="4">
    <source>
        <dbReference type="Google" id="ProtNLM"/>
    </source>
</evidence>
<reference evidence="2" key="1">
    <citation type="journal article" date="2020" name="Ecol. Evol.">
        <title>Genome structure and content of the rice root-knot nematode (Meloidogyne graminicola).</title>
        <authorList>
            <person name="Phan N.T."/>
            <person name="Danchin E.G.J."/>
            <person name="Klopp C."/>
            <person name="Perfus-Barbeoch L."/>
            <person name="Kozlowski D.K."/>
            <person name="Koutsovoulos G.D."/>
            <person name="Lopez-Roques C."/>
            <person name="Bouchez O."/>
            <person name="Zahm M."/>
            <person name="Besnard G."/>
            <person name="Bellafiore S."/>
        </authorList>
    </citation>
    <scope>NUCLEOTIDE SEQUENCE</scope>
    <source>
        <strain evidence="2">VN-18</strain>
    </source>
</reference>
<keyword evidence="1" id="KW-0732">Signal</keyword>
<evidence type="ECO:0000256" key="1">
    <source>
        <dbReference type="SAM" id="SignalP"/>
    </source>
</evidence>
<feature type="signal peptide" evidence="1">
    <location>
        <begin position="1"/>
        <end position="27"/>
    </location>
</feature>
<dbReference type="EMBL" id="JABEBT010000239">
    <property type="protein sequence ID" value="KAF7623493.1"/>
    <property type="molecule type" value="Genomic_DNA"/>
</dbReference>
<gene>
    <name evidence="2" type="ORF">Mgra_00010207</name>
</gene>
<name>A0A8S9ZCQ0_9BILA</name>
<sequence>MHRIIAAVKKLVVGFVSILWNPSGVSGCYRFYRNSASNRRIRLNDRAWNNRKRFRFSFIGFTD</sequence>
<comment type="caution">
    <text evidence="2">The sequence shown here is derived from an EMBL/GenBank/DDBJ whole genome shotgun (WGS) entry which is preliminary data.</text>
</comment>
<protein>
    <recommendedName>
        <fullName evidence="4">Secreted protein</fullName>
    </recommendedName>
</protein>
<dbReference type="Proteomes" id="UP000605970">
    <property type="component" value="Unassembled WGS sequence"/>
</dbReference>
<keyword evidence="3" id="KW-1185">Reference proteome</keyword>